<proteinExistence type="predicted"/>
<name>A0A2Z4G995_9BACT</name>
<dbReference type="Gene3D" id="1.10.10.10">
    <property type="entry name" value="Winged helix-like DNA-binding domain superfamily/Winged helix DNA-binding domain"/>
    <property type="match status" value="1"/>
</dbReference>
<sequence length="377" mass="40420">MKLKALSIIICALPFGSFAQIQSSTFGSSDGSVTIVPEGIRSAKSDPSSKSSNVALGPFALHSNTTGDNNSANGTFSLYKNTMGQGNTANGAESLYDNISGNENTAFGYQALTSNISGKENTANGANSLFSNTLGSQNTANGYKALNLNIGGRYNVATGSNALYSNTSGNYNTALGHAALYNNITGDFNIAIGWSANNHLSLPGITNSIVIGANAIVDASNKIRLGDSNITAADIQVAWNVTSDRRWKEDIEPLSLGLNFINDLMPVSYHRKSNKNQDIEFGLIAQDLEETLKKYGLTEQQLGLLDKGTDGYYSVRYNDLIATLVKAVQEQQVIIDGQEQVNNEQDIRANKLTARLEKIESLFLEKEMVETESGAKD</sequence>
<dbReference type="OrthoDB" id="939966at2"/>
<feature type="chain" id="PRO_5016263429" description="Peptidase S74 domain-containing protein" evidence="1">
    <location>
        <begin position="20"/>
        <end position="377"/>
    </location>
</feature>
<keyword evidence="4" id="KW-1185">Reference proteome</keyword>
<dbReference type="RefSeq" id="WP_111370605.1">
    <property type="nucleotide sequence ID" value="NZ_CP029480.1"/>
</dbReference>
<organism evidence="3 4">
    <name type="scientific">Arcticibacterium luteifluviistationis</name>
    <dbReference type="NCBI Taxonomy" id="1784714"/>
    <lineage>
        <taxon>Bacteria</taxon>
        <taxon>Pseudomonadati</taxon>
        <taxon>Bacteroidota</taxon>
        <taxon>Cytophagia</taxon>
        <taxon>Cytophagales</taxon>
        <taxon>Leadbetterellaceae</taxon>
        <taxon>Arcticibacterium</taxon>
    </lineage>
</organism>
<dbReference type="InterPro" id="IPR036388">
    <property type="entry name" value="WH-like_DNA-bd_sf"/>
</dbReference>
<dbReference type="PROSITE" id="PS51688">
    <property type="entry name" value="ICA"/>
    <property type="match status" value="1"/>
</dbReference>
<dbReference type="EMBL" id="CP029480">
    <property type="protein sequence ID" value="AWV97503.1"/>
    <property type="molecule type" value="Genomic_DNA"/>
</dbReference>
<gene>
    <name evidence="3" type="ORF">DJ013_04705</name>
</gene>
<evidence type="ECO:0000313" key="3">
    <source>
        <dbReference type="EMBL" id="AWV97503.1"/>
    </source>
</evidence>
<evidence type="ECO:0000256" key="1">
    <source>
        <dbReference type="SAM" id="SignalP"/>
    </source>
</evidence>
<dbReference type="Pfam" id="PF13884">
    <property type="entry name" value="Peptidase_S74"/>
    <property type="match status" value="1"/>
</dbReference>
<dbReference type="Proteomes" id="UP000249873">
    <property type="component" value="Chromosome"/>
</dbReference>
<protein>
    <recommendedName>
        <fullName evidence="2">Peptidase S74 domain-containing protein</fullName>
    </recommendedName>
</protein>
<feature type="signal peptide" evidence="1">
    <location>
        <begin position="1"/>
        <end position="19"/>
    </location>
</feature>
<evidence type="ECO:0000313" key="4">
    <source>
        <dbReference type="Proteomes" id="UP000249873"/>
    </source>
</evidence>
<keyword evidence="1" id="KW-0732">Signal</keyword>
<feature type="domain" description="Peptidase S74" evidence="2">
    <location>
        <begin position="243"/>
        <end position="342"/>
    </location>
</feature>
<dbReference type="KEGG" id="als:DJ013_04705"/>
<dbReference type="AlphaFoldDB" id="A0A2Z4G995"/>
<evidence type="ECO:0000259" key="2">
    <source>
        <dbReference type="PROSITE" id="PS51688"/>
    </source>
</evidence>
<reference evidence="3 4" key="1">
    <citation type="submission" date="2018-05" db="EMBL/GenBank/DDBJ databases">
        <title>Complete genome sequence of Arcticibacterium luteifluviistationis SM1504T, a cytophagaceae bacterium isolated from Arctic surface seawater.</title>
        <authorList>
            <person name="Li Y."/>
            <person name="Qin Q.-L."/>
        </authorList>
    </citation>
    <scope>NUCLEOTIDE SEQUENCE [LARGE SCALE GENOMIC DNA]</scope>
    <source>
        <strain evidence="3 4">SM1504</strain>
    </source>
</reference>
<dbReference type="InterPro" id="IPR030392">
    <property type="entry name" value="S74_ICA"/>
</dbReference>
<accession>A0A2Z4G995</accession>